<dbReference type="Pfam" id="PF04434">
    <property type="entry name" value="SWIM"/>
    <property type="match status" value="1"/>
</dbReference>
<sequence>MAIDLKAIEQLATDQSSLKAAAGLAKPAKWSGVGVSYDGALVWGECAGSGANPYRVMADLRDLGNKCTCPSRKFPCKHVLGLLWLKAEAVVPFAPADTPAWVSDWLGRRRAGAGTSKAPPSVAPSAAKDLRAARQTEPEVVEDPKDAARREAAAAKRSEDTERAILDALDALEQWIGDQLRMGLSAFVDDVTARCRRIAARLVDGKAAVLAGRIDELPGRLLALPPGDRPRGAVVELGKLVLLARAFRTTPRDAEIRRAVAASETREAVLTNPQTLRVNARWEVLAEQVQTRRDGLVSQTTWLLSLNNDGPRFAMLLDFFPASVGRRGSVFTPGERFQGELAFYPSRQPLRALLVAREAVEDATSPEWPTPEMVLADTLTSPLLAEPWTIEIPVLLPAGRIALDDAGHPWWRSADGASTLPVAGSAEGLLCGTDLKRTAAIWSGNRLTILAAQTSWGRVSGHG</sequence>
<feature type="compositionally biased region" description="Low complexity" evidence="2">
    <location>
        <begin position="116"/>
        <end position="127"/>
    </location>
</feature>
<keyword evidence="1" id="KW-0862">Zinc</keyword>
<feature type="compositionally biased region" description="Basic and acidic residues" evidence="2">
    <location>
        <begin position="128"/>
        <end position="147"/>
    </location>
</feature>
<feature type="region of interest" description="Disordered" evidence="2">
    <location>
        <begin position="112"/>
        <end position="147"/>
    </location>
</feature>
<keyword evidence="5" id="KW-1185">Reference proteome</keyword>
<evidence type="ECO:0000256" key="2">
    <source>
        <dbReference type="SAM" id="MobiDB-lite"/>
    </source>
</evidence>
<dbReference type="RefSeq" id="WP_334481297.1">
    <property type="nucleotide sequence ID" value="NZ_JAZHRV010000001.1"/>
</dbReference>
<keyword evidence="1" id="KW-0479">Metal-binding</keyword>
<dbReference type="EMBL" id="JAZHRV010000001">
    <property type="protein sequence ID" value="MEH2556054.1"/>
    <property type="molecule type" value="Genomic_DNA"/>
</dbReference>
<dbReference type="InterPro" id="IPR007527">
    <property type="entry name" value="Znf_SWIM"/>
</dbReference>
<evidence type="ECO:0000313" key="4">
    <source>
        <dbReference type="EMBL" id="MEH2556054.1"/>
    </source>
</evidence>
<evidence type="ECO:0000313" key="5">
    <source>
        <dbReference type="Proteomes" id="UP001364224"/>
    </source>
</evidence>
<reference evidence="4 5" key="1">
    <citation type="submission" date="2024-02" db="EMBL/GenBank/DDBJ databases">
        <title>Adaptive strategies in a cosmopolitan and abundant soil bacterium.</title>
        <authorList>
            <person name="Carini P."/>
        </authorList>
    </citation>
    <scope>NUCLEOTIDE SEQUENCE [LARGE SCALE GENOMIC DNA]</scope>
    <source>
        <strain evidence="4 5">AZCC 1608</strain>
    </source>
</reference>
<proteinExistence type="predicted"/>
<gene>
    <name evidence="4" type="ORF">V1286_003583</name>
</gene>
<protein>
    <recommendedName>
        <fullName evidence="3">SWIM-type domain-containing protein</fullName>
    </recommendedName>
</protein>
<dbReference type="Proteomes" id="UP001364224">
    <property type="component" value="Unassembled WGS sequence"/>
</dbReference>
<name>A0ABU8BBY2_9BRAD</name>
<feature type="domain" description="SWIM-type" evidence="3">
    <location>
        <begin position="54"/>
        <end position="87"/>
    </location>
</feature>
<organism evidence="4 5">
    <name type="scientific">Bradyrhizobium algeriense</name>
    <dbReference type="NCBI Taxonomy" id="634784"/>
    <lineage>
        <taxon>Bacteria</taxon>
        <taxon>Pseudomonadati</taxon>
        <taxon>Pseudomonadota</taxon>
        <taxon>Alphaproteobacteria</taxon>
        <taxon>Hyphomicrobiales</taxon>
        <taxon>Nitrobacteraceae</taxon>
        <taxon>Bradyrhizobium</taxon>
    </lineage>
</organism>
<evidence type="ECO:0000259" key="3">
    <source>
        <dbReference type="PROSITE" id="PS50966"/>
    </source>
</evidence>
<comment type="caution">
    <text evidence="4">The sequence shown here is derived from an EMBL/GenBank/DDBJ whole genome shotgun (WGS) entry which is preliminary data.</text>
</comment>
<accession>A0ABU8BBY2</accession>
<evidence type="ECO:0000256" key="1">
    <source>
        <dbReference type="PROSITE-ProRule" id="PRU00325"/>
    </source>
</evidence>
<keyword evidence="1" id="KW-0863">Zinc-finger</keyword>
<dbReference type="PROSITE" id="PS50966">
    <property type="entry name" value="ZF_SWIM"/>
    <property type="match status" value="1"/>
</dbReference>